<accession>A0ABY2TLP8</accession>
<dbReference type="EMBL" id="SJDU01000940">
    <property type="protein sequence ID" value="TKZ15846.1"/>
    <property type="molecule type" value="Genomic_DNA"/>
</dbReference>
<gene>
    <name evidence="1" type="ORF">EZH24_13855</name>
</gene>
<feature type="non-terminal residue" evidence="1">
    <location>
        <position position="78"/>
    </location>
</feature>
<sequence length="78" mass="9351">DIKDNQIDKNFKIFIIMDTDDCTAQQKSEFINKNMFKNHWAYNYIVPIYNDDNLENVLIKATIEVENKKDYIKIFPTD</sequence>
<name>A0ABY2TLP8_9SPIR</name>
<proteinExistence type="predicted"/>
<evidence type="ECO:0000313" key="2">
    <source>
        <dbReference type="Proteomes" id="UP000310168"/>
    </source>
</evidence>
<comment type="caution">
    <text evidence="1">The sequence shown here is derived from an EMBL/GenBank/DDBJ whole genome shotgun (WGS) entry which is preliminary data.</text>
</comment>
<dbReference type="Proteomes" id="UP000310168">
    <property type="component" value="Unassembled WGS sequence"/>
</dbReference>
<evidence type="ECO:0000313" key="1">
    <source>
        <dbReference type="EMBL" id="TKZ15846.1"/>
    </source>
</evidence>
<reference evidence="1 2" key="1">
    <citation type="journal article" date="2019" name="Anaerobe">
        <title>Brachyspira catarrhinii sp. nov., an anaerobic intestinal spirochaete isolated from vervet monkeys may have been misidentified as Brachyspira aalborgi in previous studies.</title>
        <authorList>
            <person name="Phillips N.D."/>
            <person name="La T."/>
            <person name="Hampson D.J."/>
        </authorList>
    </citation>
    <scope>NUCLEOTIDE SEQUENCE [LARGE SCALE GENOMIC DNA]</scope>
    <source>
        <strain evidence="1 2">Z12</strain>
    </source>
</reference>
<organism evidence="1 2">
    <name type="scientific">Brachyspira catarrhinii</name>
    <dbReference type="NCBI Taxonomy" id="2528966"/>
    <lineage>
        <taxon>Bacteria</taxon>
        <taxon>Pseudomonadati</taxon>
        <taxon>Spirochaetota</taxon>
        <taxon>Spirochaetia</taxon>
        <taxon>Brachyspirales</taxon>
        <taxon>Brachyspiraceae</taxon>
        <taxon>Brachyspira</taxon>
    </lineage>
</organism>
<keyword evidence="2" id="KW-1185">Reference proteome</keyword>
<protein>
    <submittedName>
        <fullName evidence="1">Uncharacterized protein</fullName>
    </submittedName>
</protein>
<feature type="non-terminal residue" evidence="1">
    <location>
        <position position="1"/>
    </location>
</feature>